<organism evidence="1 2">
    <name type="scientific">Haloferula sargassicola</name>
    <dbReference type="NCBI Taxonomy" id="490096"/>
    <lineage>
        <taxon>Bacteria</taxon>
        <taxon>Pseudomonadati</taxon>
        <taxon>Verrucomicrobiota</taxon>
        <taxon>Verrucomicrobiia</taxon>
        <taxon>Verrucomicrobiales</taxon>
        <taxon>Verrucomicrobiaceae</taxon>
        <taxon>Haloferula</taxon>
    </lineage>
</organism>
<comment type="caution">
    <text evidence="1">The sequence shown here is derived from an EMBL/GenBank/DDBJ whole genome shotgun (WGS) entry which is preliminary data.</text>
</comment>
<name>A0ABP9UHP0_9BACT</name>
<sequence length="155" mass="16847">MPYANLSAELSDAALQEVKTKIAEIQALLPFLIGLTPDERRTLPKMTTRTRYFTAEALEAARNHPNLVPPYVDLAELERDMGLFDQLAQILAPVAALSQQLDDTTLAAGSEAFTTALTLYNTYKRAAKDGAPGAQALADSLSARFEQSTRPQPTP</sequence>
<dbReference type="EMBL" id="BAABRI010000002">
    <property type="protein sequence ID" value="GAA5481181.1"/>
    <property type="molecule type" value="Genomic_DNA"/>
</dbReference>
<evidence type="ECO:0000313" key="1">
    <source>
        <dbReference type="EMBL" id="GAA5481181.1"/>
    </source>
</evidence>
<dbReference type="RefSeq" id="WP_353565336.1">
    <property type="nucleotide sequence ID" value="NZ_BAABRI010000002.1"/>
</dbReference>
<keyword evidence="2" id="KW-1185">Reference proteome</keyword>
<gene>
    <name evidence="1" type="ORF">Hsar01_00388</name>
</gene>
<accession>A0ABP9UHP0</accession>
<protein>
    <submittedName>
        <fullName evidence="1">Uncharacterized protein</fullName>
    </submittedName>
</protein>
<reference evidence="1 2" key="1">
    <citation type="submission" date="2024-02" db="EMBL/GenBank/DDBJ databases">
        <title>Haloferula sargassicola NBRC 104335.</title>
        <authorList>
            <person name="Ichikawa N."/>
            <person name="Katano-Makiyama Y."/>
            <person name="Hidaka K."/>
        </authorList>
    </citation>
    <scope>NUCLEOTIDE SEQUENCE [LARGE SCALE GENOMIC DNA]</scope>
    <source>
        <strain evidence="1 2">NBRC 104335</strain>
    </source>
</reference>
<dbReference type="Proteomes" id="UP001476282">
    <property type="component" value="Unassembled WGS sequence"/>
</dbReference>
<evidence type="ECO:0000313" key="2">
    <source>
        <dbReference type="Proteomes" id="UP001476282"/>
    </source>
</evidence>
<proteinExistence type="predicted"/>